<dbReference type="InterPro" id="IPR038770">
    <property type="entry name" value="Na+/solute_symporter_sf"/>
</dbReference>
<feature type="transmembrane region" description="Helical" evidence="9">
    <location>
        <begin position="38"/>
        <end position="56"/>
    </location>
</feature>
<keyword evidence="5 9" id="KW-0812">Transmembrane</keyword>
<comment type="caution">
    <text evidence="11">The sequence shown here is derived from an EMBL/GenBank/DDBJ whole genome shotgun (WGS) entry which is preliminary data.</text>
</comment>
<feature type="transmembrane region" description="Helical" evidence="9">
    <location>
        <begin position="62"/>
        <end position="79"/>
    </location>
</feature>
<sequence>MQTDVNEMIHHVLFLLIFILGMGMLFGRLSGWLKLPDVALFLVAGMIIGQGLHLVTETSSSFTNQFILTLGSALILFDGGRNIRLSGLKKVWLTVSLLSVPGVLITCAVVAFAAHWFLGLPMMYAVLLGAIIASTDPATLIPVFKQVKIRTKVRETVESESAFNDATASILTFTVIAVIMGGQAVSLASGVFDFVKTAVGGIVVGAAVGFVFAYITGHLKLGLLRDYATIALVVTAIGAYWLGDLLHVSGFMATFTAGLIWGNVDLFKLDLNDKLHEMGHFTENITVIMRMLIFILLGSQVNFQLILANLWPSLAVIAIFMLVARPLTVLACTLPDRKAGWTRNEIVFMFWVRETGVIPAALSGMIAGLGIKYADVIASVTFLAVLLTILLQAGTTAYVARKLGIEETGESVNHK</sequence>
<evidence type="ECO:0000256" key="7">
    <source>
        <dbReference type="ARBA" id="ARBA00023065"/>
    </source>
</evidence>
<dbReference type="Pfam" id="PF00999">
    <property type="entry name" value="Na_H_Exchanger"/>
    <property type="match status" value="1"/>
</dbReference>
<dbReference type="EMBL" id="JANQBD010000001">
    <property type="protein sequence ID" value="MCR8629862.1"/>
    <property type="molecule type" value="Genomic_DNA"/>
</dbReference>
<evidence type="ECO:0000256" key="1">
    <source>
        <dbReference type="ARBA" id="ARBA00004651"/>
    </source>
</evidence>
<reference evidence="11 12" key="1">
    <citation type="submission" date="2022-08" db="EMBL/GenBank/DDBJ databases">
        <title>Paenibacillus endoradicis sp. nov., Paenibacillus radicibacter sp. nov and Paenibacillus pararadicis sp. nov., three cold-adapted plant growth-promoting bacteria isolated from root of Larix gmelinii in Great Khingan.</title>
        <authorList>
            <person name="Xue H."/>
        </authorList>
    </citation>
    <scope>NUCLEOTIDE SEQUENCE [LARGE SCALE GENOMIC DNA]</scope>
    <source>
        <strain evidence="11 12">N5-1-1-5</strain>
    </source>
</reference>
<gene>
    <name evidence="11" type="ORF">NV381_01475</name>
</gene>
<dbReference type="Proteomes" id="UP001300012">
    <property type="component" value="Unassembled WGS sequence"/>
</dbReference>
<feature type="transmembrane region" description="Helical" evidence="9">
    <location>
        <begin position="248"/>
        <end position="267"/>
    </location>
</feature>
<feature type="transmembrane region" description="Helical" evidence="9">
    <location>
        <begin position="12"/>
        <end position="31"/>
    </location>
</feature>
<evidence type="ECO:0000256" key="4">
    <source>
        <dbReference type="ARBA" id="ARBA00022475"/>
    </source>
</evidence>
<feature type="domain" description="Cation/H+ exchanger transmembrane" evidence="10">
    <location>
        <begin position="24"/>
        <end position="400"/>
    </location>
</feature>
<evidence type="ECO:0000313" key="11">
    <source>
        <dbReference type="EMBL" id="MCR8629862.1"/>
    </source>
</evidence>
<feature type="transmembrane region" description="Helical" evidence="9">
    <location>
        <begin position="377"/>
        <end position="400"/>
    </location>
</feature>
<feature type="transmembrane region" description="Helical" evidence="9">
    <location>
        <begin position="313"/>
        <end position="334"/>
    </location>
</feature>
<keyword evidence="12" id="KW-1185">Reference proteome</keyword>
<feature type="transmembrane region" description="Helical" evidence="9">
    <location>
        <begin position="124"/>
        <end position="144"/>
    </location>
</feature>
<name>A0ABT1YAE4_9BACL</name>
<dbReference type="Gene3D" id="1.20.1530.20">
    <property type="match status" value="1"/>
</dbReference>
<keyword evidence="2" id="KW-0813">Transport</keyword>
<evidence type="ECO:0000256" key="6">
    <source>
        <dbReference type="ARBA" id="ARBA00022989"/>
    </source>
</evidence>
<comment type="subcellular location">
    <subcellularLocation>
        <location evidence="1">Cell membrane</location>
        <topology evidence="1">Multi-pass membrane protein</topology>
    </subcellularLocation>
</comment>
<keyword evidence="3" id="KW-0050">Antiport</keyword>
<evidence type="ECO:0000256" key="2">
    <source>
        <dbReference type="ARBA" id="ARBA00022448"/>
    </source>
</evidence>
<feature type="transmembrane region" description="Helical" evidence="9">
    <location>
        <begin position="287"/>
        <end position="307"/>
    </location>
</feature>
<feature type="transmembrane region" description="Helical" evidence="9">
    <location>
        <begin position="346"/>
        <end position="371"/>
    </location>
</feature>
<evidence type="ECO:0000256" key="9">
    <source>
        <dbReference type="SAM" id="Phobius"/>
    </source>
</evidence>
<dbReference type="InterPro" id="IPR006153">
    <property type="entry name" value="Cation/H_exchanger_TM"/>
</dbReference>
<dbReference type="RefSeq" id="WP_258211473.1">
    <property type="nucleotide sequence ID" value="NZ_JANQBD010000001.1"/>
</dbReference>
<organism evidence="11 12">
    <name type="scientific">Paenibacillus radicis</name>
    <name type="common">ex Xue et al. 2023</name>
    <dbReference type="NCBI Taxonomy" id="2972489"/>
    <lineage>
        <taxon>Bacteria</taxon>
        <taxon>Bacillati</taxon>
        <taxon>Bacillota</taxon>
        <taxon>Bacilli</taxon>
        <taxon>Bacillales</taxon>
        <taxon>Paenibacillaceae</taxon>
        <taxon>Paenibacillus</taxon>
    </lineage>
</organism>
<proteinExistence type="predicted"/>
<feature type="transmembrane region" description="Helical" evidence="9">
    <location>
        <begin position="91"/>
        <end position="118"/>
    </location>
</feature>
<feature type="transmembrane region" description="Helical" evidence="9">
    <location>
        <begin position="198"/>
        <end position="216"/>
    </location>
</feature>
<accession>A0ABT1YAE4</accession>
<evidence type="ECO:0000313" key="12">
    <source>
        <dbReference type="Proteomes" id="UP001300012"/>
    </source>
</evidence>
<keyword evidence="6 9" id="KW-1133">Transmembrane helix</keyword>
<evidence type="ECO:0000256" key="8">
    <source>
        <dbReference type="ARBA" id="ARBA00023136"/>
    </source>
</evidence>
<evidence type="ECO:0000259" key="10">
    <source>
        <dbReference type="Pfam" id="PF00999"/>
    </source>
</evidence>
<evidence type="ECO:0000256" key="5">
    <source>
        <dbReference type="ARBA" id="ARBA00022692"/>
    </source>
</evidence>
<keyword evidence="4" id="KW-1003">Cell membrane</keyword>
<keyword evidence="8 9" id="KW-0472">Membrane</keyword>
<keyword evidence="7" id="KW-0406">Ion transport</keyword>
<protein>
    <submittedName>
        <fullName evidence="11">Sodium:proton antiporter</fullName>
    </submittedName>
</protein>
<evidence type="ECO:0000256" key="3">
    <source>
        <dbReference type="ARBA" id="ARBA00022449"/>
    </source>
</evidence>
<dbReference type="PANTHER" id="PTHR32507">
    <property type="entry name" value="NA(+)/H(+) ANTIPORTER 1"/>
    <property type="match status" value="1"/>
</dbReference>
<dbReference type="PANTHER" id="PTHR32507:SF0">
    <property type="entry name" value="NA(+)_H(+) ANTIPORTER 2-RELATED"/>
    <property type="match status" value="1"/>
</dbReference>
<feature type="transmembrane region" description="Helical" evidence="9">
    <location>
        <begin position="170"/>
        <end position="192"/>
    </location>
</feature>